<dbReference type="Gene3D" id="1.10.260.40">
    <property type="entry name" value="lambda repressor-like DNA-binding domains"/>
    <property type="match status" value="1"/>
</dbReference>
<accession>W7BIW8</accession>
<evidence type="ECO:0000313" key="4">
    <source>
        <dbReference type="Proteomes" id="UP000019253"/>
    </source>
</evidence>
<dbReference type="SMART" id="SM00530">
    <property type="entry name" value="HTH_XRE"/>
    <property type="match status" value="1"/>
</dbReference>
<dbReference type="STRING" id="1265819.PGRAN_02455"/>
<comment type="caution">
    <text evidence="3">The sequence shown here is derived from an EMBL/GenBank/DDBJ whole genome shotgun (WGS) entry which is preliminary data.</text>
</comment>
<proteinExistence type="predicted"/>
<dbReference type="PANTHER" id="PTHR46558:SF11">
    <property type="entry name" value="HTH-TYPE TRANSCRIPTIONAL REGULATOR XRE"/>
    <property type="match status" value="1"/>
</dbReference>
<keyword evidence="4" id="KW-1185">Reference proteome</keyword>
<gene>
    <name evidence="3" type="ORF">PGRAN_02455</name>
</gene>
<reference evidence="3 4" key="1">
    <citation type="journal article" date="2014" name="Int. J. Syst. Evol. Microbiol.">
        <title>Listeria floridensis sp. nov., Listeria aquatica sp. nov., Listeria cornellensis sp. nov., Listeria riparia sp. nov. and Listeria grandensis sp. nov., from agricultural and natural environments.</title>
        <authorList>
            <person name="den Bakker H.C."/>
            <person name="Warchocki S."/>
            <person name="Wright E.M."/>
            <person name="Allred A.F."/>
            <person name="Ahlstrom C."/>
            <person name="Manuel C.S."/>
            <person name="Stasiewicz M.J."/>
            <person name="Burrell A."/>
            <person name="Roof S."/>
            <person name="Strawn L."/>
            <person name="Fortes E.D."/>
            <person name="Nightingale K.K."/>
            <person name="Kephart D."/>
            <person name="Wiedmann M."/>
        </authorList>
    </citation>
    <scope>NUCLEOTIDE SEQUENCE [LARGE SCALE GENOMIC DNA]</scope>
    <source>
        <strain evidence="4">FSL F6-971</strain>
    </source>
</reference>
<dbReference type="Pfam" id="PF01381">
    <property type="entry name" value="HTH_3"/>
    <property type="match status" value="1"/>
</dbReference>
<dbReference type="CDD" id="cd00093">
    <property type="entry name" value="HTH_XRE"/>
    <property type="match status" value="1"/>
</dbReference>
<protein>
    <submittedName>
        <fullName evidence="3">Transcriptional regulator</fullName>
    </submittedName>
</protein>
<keyword evidence="1" id="KW-0238">DNA-binding</keyword>
<dbReference type="GO" id="GO:0003677">
    <property type="term" value="F:DNA binding"/>
    <property type="evidence" value="ECO:0007669"/>
    <property type="project" value="UniProtKB-KW"/>
</dbReference>
<dbReference type="EMBL" id="AODD01000002">
    <property type="protein sequence ID" value="EUJ24720.1"/>
    <property type="molecule type" value="Genomic_DNA"/>
</dbReference>
<dbReference type="PATRIC" id="fig|1265819.5.peg.489"/>
<dbReference type="OrthoDB" id="5190137at2"/>
<dbReference type="Proteomes" id="UP000019253">
    <property type="component" value="Unassembled WGS sequence"/>
</dbReference>
<evidence type="ECO:0000256" key="1">
    <source>
        <dbReference type="ARBA" id="ARBA00023125"/>
    </source>
</evidence>
<evidence type="ECO:0000259" key="2">
    <source>
        <dbReference type="PROSITE" id="PS50943"/>
    </source>
</evidence>
<dbReference type="InterPro" id="IPR001387">
    <property type="entry name" value="Cro/C1-type_HTH"/>
</dbReference>
<dbReference type="SUPFAM" id="SSF47413">
    <property type="entry name" value="lambda repressor-like DNA-binding domains"/>
    <property type="match status" value="1"/>
</dbReference>
<dbReference type="RefSeq" id="WP_036064714.1">
    <property type="nucleotide sequence ID" value="NZ_AODD01000002.1"/>
</dbReference>
<evidence type="ECO:0000313" key="3">
    <source>
        <dbReference type="EMBL" id="EUJ24720.1"/>
    </source>
</evidence>
<sequence>MFIERMKQLRKESGLTQSELGKKINVSKAAVSGYETGIRNPDLETLQRIANTFNVSTDYLLGRTEDPNIKIEEKTYNSIDDIVKDRDMHQWLFDLIEKNPESLERIKKLSEVLQEEHKKEQ</sequence>
<organism evidence="3 4">
    <name type="scientific">Listeria grandensis FSL F6-0971</name>
    <dbReference type="NCBI Taxonomy" id="1265819"/>
    <lineage>
        <taxon>Bacteria</taxon>
        <taxon>Bacillati</taxon>
        <taxon>Bacillota</taxon>
        <taxon>Bacilli</taxon>
        <taxon>Bacillales</taxon>
        <taxon>Listeriaceae</taxon>
        <taxon>Listeria</taxon>
    </lineage>
</organism>
<dbReference type="PROSITE" id="PS50943">
    <property type="entry name" value="HTH_CROC1"/>
    <property type="match status" value="1"/>
</dbReference>
<dbReference type="AlphaFoldDB" id="W7BIW8"/>
<name>W7BIW8_9LIST</name>
<dbReference type="PANTHER" id="PTHR46558">
    <property type="entry name" value="TRACRIPTIONAL REGULATORY PROTEIN-RELATED-RELATED"/>
    <property type="match status" value="1"/>
</dbReference>
<dbReference type="InterPro" id="IPR010982">
    <property type="entry name" value="Lambda_DNA-bd_dom_sf"/>
</dbReference>
<feature type="domain" description="HTH cro/C1-type" evidence="2">
    <location>
        <begin position="6"/>
        <end position="60"/>
    </location>
</feature>